<evidence type="ECO:0000259" key="9">
    <source>
        <dbReference type="PROSITE" id="PS50011"/>
    </source>
</evidence>
<evidence type="ECO:0000256" key="7">
    <source>
        <dbReference type="PROSITE-ProRule" id="PRU10141"/>
    </source>
</evidence>
<feature type="compositionally biased region" description="Gly residues" evidence="8">
    <location>
        <begin position="454"/>
        <end position="485"/>
    </location>
</feature>
<dbReference type="GO" id="GO:0032968">
    <property type="term" value="P:positive regulation of transcription elongation by RNA polymerase II"/>
    <property type="evidence" value="ECO:0007669"/>
    <property type="project" value="TreeGrafter"/>
</dbReference>
<dbReference type="InterPro" id="IPR011009">
    <property type="entry name" value="Kinase-like_dom_sf"/>
</dbReference>
<keyword evidence="4 7" id="KW-0547">Nucleotide-binding</keyword>
<dbReference type="InterPro" id="IPR017441">
    <property type="entry name" value="Protein_kinase_ATP_BS"/>
</dbReference>
<evidence type="ECO:0000313" key="11">
    <source>
        <dbReference type="Proteomes" id="UP000239899"/>
    </source>
</evidence>
<keyword evidence="6 7" id="KW-0067">ATP-binding</keyword>
<keyword evidence="5" id="KW-0418">Kinase</keyword>
<evidence type="ECO:0000256" key="4">
    <source>
        <dbReference type="ARBA" id="ARBA00022741"/>
    </source>
</evidence>
<evidence type="ECO:0000256" key="6">
    <source>
        <dbReference type="ARBA" id="ARBA00022840"/>
    </source>
</evidence>
<dbReference type="SMART" id="SM00220">
    <property type="entry name" value="S_TKc"/>
    <property type="match status" value="1"/>
</dbReference>
<dbReference type="Pfam" id="PF00069">
    <property type="entry name" value="Pkinase"/>
    <property type="match status" value="1"/>
</dbReference>
<proteinExistence type="inferred from homology"/>
<dbReference type="GO" id="GO:0000307">
    <property type="term" value="C:cyclin-dependent protein kinase holoenzyme complex"/>
    <property type="evidence" value="ECO:0007669"/>
    <property type="project" value="TreeGrafter"/>
</dbReference>
<dbReference type="PROSITE" id="PS00108">
    <property type="entry name" value="PROTEIN_KINASE_ST"/>
    <property type="match status" value="1"/>
</dbReference>
<dbReference type="PROSITE" id="PS00107">
    <property type="entry name" value="PROTEIN_KINASE_ATP"/>
    <property type="match status" value="1"/>
</dbReference>
<dbReference type="STRING" id="3076.A0A2P6TMK5"/>
<organism evidence="10 11">
    <name type="scientific">Chlorella sorokiniana</name>
    <name type="common">Freshwater green alga</name>
    <dbReference type="NCBI Taxonomy" id="3076"/>
    <lineage>
        <taxon>Eukaryota</taxon>
        <taxon>Viridiplantae</taxon>
        <taxon>Chlorophyta</taxon>
        <taxon>core chlorophytes</taxon>
        <taxon>Trebouxiophyceae</taxon>
        <taxon>Chlorellales</taxon>
        <taxon>Chlorellaceae</taxon>
        <taxon>Chlorella clade</taxon>
        <taxon>Chlorella</taxon>
    </lineage>
</organism>
<sequence>MASQAPRHPTKPPVGGPGKFSAIPTEWRLELPESGATPDAEFGGCRSIEAGYHRGNVLGQGTYGEVYLATDLRTREKVAAKKIKMDNEKEGFPITAIREIKILSALANAPQEINGQLLRNNVIGLREIVRSGSHKANNYKGSIYMMFDYMDHDMTGLLERTNREKRPFNAAQVKCYLRQLFSGLALLEINEVLHRDLKNANLLVNNKGELKIADFGLARYFRKGGDGDGSHEAPMTQRVITLWYRPPELFLGAHKYGPEVDMWSAGCIMFELLTGKPLFPGKDEGDQLDKILTIMGQPTEASMPGCTTWDHYSMVPPNRYPARSRLRSHCESRGVNDRHALDLLEKLLALNPAARIRAQHAFMDPYFYEAPLPCKPSDMPKFETSHEMAMKRARHEGRYQQQQQQQQGYQAQQAQRRQQGAGQGPGGYKGQQGARGGQAAQGGPPAQRQRTQGSYGGPTMGQGQGGYGGGQQGGHGQPYRGGGAPAAGMAPPGQQQQYRGSGTPAAGGMPGAGGRTMPGAGLAAGMMPPGQPVILTQAQVQGMMAQGLMAQQGMMPPGAGGYGGGYGQQPGRAPPGGFPGQHGRPNPHGGAEPEWNRQRR</sequence>
<dbReference type="GO" id="GO:0005634">
    <property type="term" value="C:nucleus"/>
    <property type="evidence" value="ECO:0007669"/>
    <property type="project" value="TreeGrafter"/>
</dbReference>
<dbReference type="Gene3D" id="3.30.200.20">
    <property type="entry name" value="Phosphorylase Kinase, domain 1"/>
    <property type="match status" value="1"/>
</dbReference>
<feature type="compositionally biased region" description="Gly residues" evidence="8">
    <location>
        <begin position="421"/>
        <end position="440"/>
    </location>
</feature>
<evidence type="ECO:0000256" key="5">
    <source>
        <dbReference type="ARBA" id="ARBA00022777"/>
    </source>
</evidence>
<dbReference type="InterPro" id="IPR050108">
    <property type="entry name" value="CDK"/>
</dbReference>
<dbReference type="Gene3D" id="1.10.510.10">
    <property type="entry name" value="Transferase(Phosphotransferase) domain 1"/>
    <property type="match status" value="1"/>
</dbReference>
<comment type="caution">
    <text evidence="10">The sequence shown here is derived from an EMBL/GenBank/DDBJ whole genome shotgun (WGS) entry which is preliminary data.</text>
</comment>
<keyword evidence="2" id="KW-0723">Serine/threonine-protein kinase</keyword>
<feature type="region of interest" description="Disordered" evidence="8">
    <location>
        <begin position="555"/>
        <end position="600"/>
    </location>
</feature>
<dbReference type="InterPro" id="IPR008271">
    <property type="entry name" value="Ser/Thr_kinase_AS"/>
</dbReference>
<keyword evidence="3" id="KW-0808">Transferase</keyword>
<feature type="region of interest" description="Disordered" evidence="8">
    <location>
        <begin position="389"/>
        <end position="525"/>
    </location>
</feature>
<keyword evidence="11" id="KW-1185">Reference proteome</keyword>
<gene>
    <name evidence="10" type="ORF">C2E21_5727</name>
</gene>
<name>A0A2P6TMK5_CHLSO</name>
<feature type="region of interest" description="Disordered" evidence="8">
    <location>
        <begin position="1"/>
        <end position="22"/>
    </location>
</feature>
<accession>A0A2P6TMK5</accession>
<feature type="compositionally biased region" description="Low complexity" evidence="8">
    <location>
        <begin position="399"/>
        <end position="420"/>
    </location>
</feature>
<dbReference type="FunFam" id="1.10.510.10:FF:000624">
    <property type="entry name" value="Mitogen-activated protein kinase"/>
    <property type="match status" value="1"/>
</dbReference>
<dbReference type="EMBL" id="LHPG02000011">
    <property type="protein sequence ID" value="PRW45556.1"/>
    <property type="molecule type" value="Genomic_DNA"/>
</dbReference>
<dbReference type="PANTHER" id="PTHR24056">
    <property type="entry name" value="CELL DIVISION PROTEIN KINASE"/>
    <property type="match status" value="1"/>
</dbReference>
<dbReference type="SUPFAM" id="SSF56112">
    <property type="entry name" value="Protein kinase-like (PK-like)"/>
    <property type="match status" value="1"/>
</dbReference>
<dbReference type="Proteomes" id="UP000239899">
    <property type="component" value="Unassembled WGS sequence"/>
</dbReference>
<dbReference type="GO" id="GO:0005524">
    <property type="term" value="F:ATP binding"/>
    <property type="evidence" value="ECO:0007669"/>
    <property type="project" value="UniProtKB-UniRule"/>
</dbReference>
<dbReference type="OrthoDB" id="28397at2759"/>
<evidence type="ECO:0000256" key="8">
    <source>
        <dbReference type="SAM" id="MobiDB-lite"/>
    </source>
</evidence>
<comment type="similarity">
    <text evidence="1">Belongs to the protein kinase superfamily. CMGC Ser/Thr protein kinase family. CDC2/CDKX subfamily.</text>
</comment>
<evidence type="ECO:0000313" key="10">
    <source>
        <dbReference type="EMBL" id="PRW45556.1"/>
    </source>
</evidence>
<evidence type="ECO:0000256" key="2">
    <source>
        <dbReference type="ARBA" id="ARBA00022527"/>
    </source>
</evidence>
<dbReference type="PROSITE" id="PS50011">
    <property type="entry name" value="PROTEIN_KINASE_DOM"/>
    <property type="match status" value="1"/>
</dbReference>
<dbReference type="GO" id="GO:0008353">
    <property type="term" value="F:RNA polymerase II CTD heptapeptide repeat kinase activity"/>
    <property type="evidence" value="ECO:0007669"/>
    <property type="project" value="TreeGrafter"/>
</dbReference>
<feature type="compositionally biased region" description="Low complexity" evidence="8">
    <location>
        <begin position="486"/>
        <end position="507"/>
    </location>
</feature>
<feature type="domain" description="Protein kinase" evidence="9">
    <location>
        <begin position="52"/>
        <end position="367"/>
    </location>
</feature>
<dbReference type="PANTHER" id="PTHR24056:SF546">
    <property type="entry name" value="CYCLIN-DEPENDENT KINASE 12"/>
    <property type="match status" value="1"/>
</dbReference>
<dbReference type="AlphaFoldDB" id="A0A2P6TMK5"/>
<reference evidence="10 11" key="1">
    <citation type="journal article" date="2018" name="Plant J.">
        <title>Genome sequences of Chlorella sorokiniana UTEX 1602 and Micractinium conductrix SAG 241.80: implications to maltose excretion by a green alga.</title>
        <authorList>
            <person name="Arriola M.B."/>
            <person name="Velmurugan N."/>
            <person name="Zhang Y."/>
            <person name="Plunkett M.H."/>
            <person name="Hondzo H."/>
            <person name="Barney B.M."/>
        </authorList>
    </citation>
    <scope>NUCLEOTIDE SEQUENCE [LARGE SCALE GENOMIC DNA]</scope>
    <source>
        <strain evidence="11">UTEX 1602</strain>
    </source>
</reference>
<dbReference type="InterPro" id="IPR000719">
    <property type="entry name" value="Prot_kinase_dom"/>
</dbReference>
<feature type="binding site" evidence="7">
    <location>
        <position position="82"/>
    </location>
    <ligand>
        <name>ATP</name>
        <dbReference type="ChEBI" id="CHEBI:30616"/>
    </ligand>
</feature>
<feature type="compositionally biased region" description="Low complexity" evidence="8">
    <location>
        <begin position="441"/>
        <end position="453"/>
    </location>
</feature>
<protein>
    <submittedName>
        <fullName evidence="10">Cyclin-dependent kinase C-2-like</fullName>
    </submittedName>
</protein>
<evidence type="ECO:0000256" key="3">
    <source>
        <dbReference type="ARBA" id="ARBA00022679"/>
    </source>
</evidence>
<feature type="compositionally biased region" description="Gly residues" evidence="8">
    <location>
        <begin position="558"/>
        <end position="568"/>
    </location>
</feature>
<evidence type="ECO:0000256" key="1">
    <source>
        <dbReference type="ARBA" id="ARBA00006485"/>
    </source>
</evidence>